<keyword evidence="1" id="KW-0472">Membrane</keyword>
<evidence type="ECO:0000256" key="1">
    <source>
        <dbReference type="SAM" id="Phobius"/>
    </source>
</evidence>
<name>A0A375A7L8_9GAMM</name>
<organism evidence="2 3">
    <name type="scientific">Dickeya aquatica</name>
    <dbReference type="NCBI Taxonomy" id="1401087"/>
    <lineage>
        <taxon>Bacteria</taxon>
        <taxon>Pseudomonadati</taxon>
        <taxon>Pseudomonadota</taxon>
        <taxon>Gammaproteobacteria</taxon>
        <taxon>Enterobacterales</taxon>
        <taxon>Pectobacteriaceae</taxon>
        <taxon>Dickeya</taxon>
    </lineage>
</organism>
<evidence type="ECO:0000313" key="3">
    <source>
        <dbReference type="Proteomes" id="UP000294820"/>
    </source>
</evidence>
<dbReference type="Proteomes" id="UP000294820">
    <property type="component" value="Chromosome 1"/>
</dbReference>
<evidence type="ECO:0000313" key="2">
    <source>
        <dbReference type="EMBL" id="SLM61971.1"/>
    </source>
</evidence>
<sequence>MKTPLFSSKYALKAHLEPGGSAAVISMVFIVGNYFVYFFILFFYAIKI</sequence>
<feature type="transmembrane region" description="Helical" evidence="1">
    <location>
        <begin position="20"/>
        <end position="46"/>
    </location>
</feature>
<protein>
    <submittedName>
        <fullName evidence="2">Uncharacterized protein</fullName>
    </submittedName>
</protein>
<dbReference type="EMBL" id="LT615367">
    <property type="protein sequence ID" value="SLM61971.1"/>
    <property type="molecule type" value="Genomic_DNA"/>
</dbReference>
<reference evidence="2 3" key="1">
    <citation type="submission" date="2016-09" db="EMBL/GenBank/DDBJ databases">
        <authorList>
            <person name="Reverchon S."/>
            <person name="Nasser W."/>
            <person name="Leonard S."/>
            <person name="Brochier C."/>
            <person name="Duprey A."/>
        </authorList>
    </citation>
    <scope>NUCLEOTIDE SEQUENCE [LARGE SCALE GENOMIC DNA]</scope>
    <source>
        <strain evidence="2 3">174/2</strain>
    </source>
</reference>
<dbReference type="AlphaFoldDB" id="A0A375A7L8"/>
<gene>
    <name evidence="2" type="ORF">DAQ1742_00915</name>
</gene>
<keyword evidence="1" id="KW-0812">Transmembrane</keyword>
<proteinExistence type="predicted"/>
<keyword evidence="3" id="KW-1185">Reference proteome</keyword>
<keyword evidence="1" id="KW-1133">Transmembrane helix</keyword>
<dbReference type="KEGG" id="daq:DAQ1742_00915"/>
<accession>A0A375A7L8</accession>